<keyword evidence="2" id="KW-1003">Cell membrane</keyword>
<sequence>MNDYLKTAMRFALFFLSICLLTWALSVPLRPYVAGLILGVSVSLFNAYLLKRRIEVITLYSLQNKGKKVSLGFVTRACSALLAVMIAVKYAGQIHLVTTIIGLFLIQLFMLLIGILSNKGYKA</sequence>
<dbReference type="InterPro" id="IPR039072">
    <property type="entry name" value="ATP_synth_I_Bacilli"/>
</dbReference>
<dbReference type="RefSeq" id="WP_023484044.1">
    <property type="nucleotide sequence ID" value="NZ_CP019794.1"/>
</dbReference>
<dbReference type="PANTHER" id="PTHR40035">
    <property type="entry name" value="ATP SYNTHASE PROTEIN I"/>
    <property type="match status" value="1"/>
</dbReference>
<organism evidence="6 7">
    <name type="scientific">Paenibacillus larvae subsp. pulvifaciens</name>
    <dbReference type="NCBI Taxonomy" id="1477"/>
    <lineage>
        <taxon>Bacteria</taxon>
        <taxon>Bacillati</taxon>
        <taxon>Bacillota</taxon>
        <taxon>Bacilli</taxon>
        <taxon>Bacillales</taxon>
        <taxon>Paenibacillaceae</taxon>
        <taxon>Paenibacillus</taxon>
    </lineage>
</organism>
<dbReference type="GeneID" id="64216933"/>
<reference evidence="6 7" key="1">
    <citation type="submission" date="2017-03" db="EMBL/GenBank/DDBJ databases">
        <title>Paenibacillus larvae genome sequencing.</title>
        <authorList>
            <person name="Dingman D.W."/>
        </authorList>
    </citation>
    <scope>NUCLEOTIDE SEQUENCE [LARGE SCALE GENOMIC DNA]</scope>
    <source>
        <strain evidence="6 7">SAG 10367</strain>
    </source>
</reference>
<keyword evidence="5" id="KW-0472">Membrane</keyword>
<keyword evidence="3" id="KW-0812">Transmembrane</keyword>
<dbReference type="Pfam" id="PF03899">
    <property type="entry name" value="ATP-synt_I"/>
    <property type="match status" value="1"/>
</dbReference>
<accession>A0A1V0UTE3</accession>
<proteinExistence type="predicted"/>
<comment type="subcellular location">
    <subcellularLocation>
        <location evidence="1">Cell membrane</location>
        <topology evidence="1">Multi-pass membrane protein</topology>
    </subcellularLocation>
</comment>
<keyword evidence="4" id="KW-1133">Transmembrane helix</keyword>
<protein>
    <submittedName>
        <fullName evidence="6">Uncharacterized protein</fullName>
    </submittedName>
</protein>
<evidence type="ECO:0000313" key="6">
    <source>
        <dbReference type="EMBL" id="ARF68417.1"/>
    </source>
</evidence>
<dbReference type="GO" id="GO:0005886">
    <property type="term" value="C:plasma membrane"/>
    <property type="evidence" value="ECO:0007669"/>
    <property type="project" value="UniProtKB-SubCell"/>
</dbReference>
<dbReference type="PANTHER" id="PTHR40035:SF1">
    <property type="entry name" value="ATP SYNTHASE PROTEIN I"/>
    <property type="match status" value="1"/>
</dbReference>
<evidence type="ECO:0000256" key="2">
    <source>
        <dbReference type="ARBA" id="ARBA00022475"/>
    </source>
</evidence>
<dbReference type="EMBL" id="CP020557">
    <property type="protein sequence ID" value="ARF68417.1"/>
    <property type="molecule type" value="Genomic_DNA"/>
</dbReference>
<evidence type="ECO:0000313" key="7">
    <source>
        <dbReference type="Proteomes" id="UP000192727"/>
    </source>
</evidence>
<name>A0A1V0UTE3_9BACL</name>
<evidence type="ECO:0000256" key="1">
    <source>
        <dbReference type="ARBA" id="ARBA00004651"/>
    </source>
</evidence>
<gene>
    <name evidence="6" type="ORF">B7C51_12275</name>
</gene>
<dbReference type="Proteomes" id="UP000192727">
    <property type="component" value="Chromosome"/>
</dbReference>
<dbReference type="InterPro" id="IPR005598">
    <property type="entry name" value="ATP_synth_I"/>
</dbReference>
<evidence type="ECO:0000256" key="5">
    <source>
        <dbReference type="ARBA" id="ARBA00023136"/>
    </source>
</evidence>
<evidence type="ECO:0000256" key="3">
    <source>
        <dbReference type="ARBA" id="ARBA00022692"/>
    </source>
</evidence>
<evidence type="ECO:0000256" key="4">
    <source>
        <dbReference type="ARBA" id="ARBA00022989"/>
    </source>
</evidence>
<dbReference type="AlphaFoldDB" id="A0A1V0UTE3"/>